<dbReference type="GO" id="GO:0000123">
    <property type="term" value="C:histone acetyltransferase complex"/>
    <property type="evidence" value="ECO:0007669"/>
    <property type="project" value="TreeGrafter"/>
</dbReference>
<keyword evidence="4" id="KW-0862">Zinc</keyword>
<evidence type="ECO:0000256" key="4">
    <source>
        <dbReference type="ARBA" id="ARBA00022833"/>
    </source>
</evidence>
<dbReference type="GO" id="GO:0008270">
    <property type="term" value="F:zinc ion binding"/>
    <property type="evidence" value="ECO:0007669"/>
    <property type="project" value="UniProtKB-KW"/>
</dbReference>
<proteinExistence type="predicted"/>
<dbReference type="AlphaFoldDB" id="Q4SD91"/>
<feature type="compositionally biased region" description="Low complexity" evidence="5">
    <location>
        <begin position="151"/>
        <end position="166"/>
    </location>
</feature>
<dbReference type="PANTHER" id="PTHR13793:SF27">
    <property type="entry name" value="PROTEIN JADE-3"/>
    <property type="match status" value="1"/>
</dbReference>
<dbReference type="GO" id="GO:0006629">
    <property type="term" value="P:lipid metabolic process"/>
    <property type="evidence" value="ECO:0007669"/>
    <property type="project" value="InterPro"/>
</dbReference>
<dbReference type="PROSITE" id="PS50007">
    <property type="entry name" value="PIPLC_X_DOMAIN"/>
    <property type="match status" value="1"/>
</dbReference>
<evidence type="ECO:0000256" key="3">
    <source>
        <dbReference type="ARBA" id="ARBA00022771"/>
    </source>
</evidence>
<dbReference type="InterPro" id="IPR050701">
    <property type="entry name" value="Histone_Mod_Regulator"/>
</dbReference>
<name>Q4SD91_TETNG</name>
<dbReference type="EMBL" id="CAAE01014641">
    <property type="protein sequence ID" value="CAG01391.1"/>
    <property type="molecule type" value="Genomic_DNA"/>
</dbReference>
<dbReference type="Pfam" id="PF10513">
    <property type="entry name" value="EPL1"/>
    <property type="match status" value="1"/>
</dbReference>
<evidence type="ECO:0000313" key="7">
    <source>
        <dbReference type="EMBL" id="CAG01391.1"/>
    </source>
</evidence>
<dbReference type="GO" id="GO:0008081">
    <property type="term" value="F:phosphoric diester hydrolase activity"/>
    <property type="evidence" value="ECO:0007669"/>
    <property type="project" value="InterPro"/>
</dbReference>
<dbReference type="InterPro" id="IPR017946">
    <property type="entry name" value="PLC-like_Pdiesterase_TIM-brl"/>
</dbReference>
<keyword evidence="2" id="KW-0677">Repeat</keyword>
<dbReference type="Gene3D" id="3.20.20.190">
    <property type="entry name" value="Phosphatidylinositol (PI) phosphodiesterase"/>
    <property type="match status" value="1"/>
</dbReference>
<feature type="compositionally biased region" description="Low complexity" evidence="5">
    <location>
        <begin position="281"/>
        <end position="291"/>
    </location>
</feature>
<dbReference type="InterPro" id="IPR013083">
    <property type="entry name" value="Znf_RING/FYVE/PHD"/>
</dbReference>
<dbReference type="KEGG" id="tng:GSTEN00020146G001"/>
<keyword evidence="1" id="KW-0479">Metal-binding</keyword>
<dbReference type="Gene3D" id="3.30.40.10">
    <property type="entry name" value="Zinc/RING finger domain, C3HC4 (zinc finger)"/>
    <property type="match status" value="2"/>
</dbReference>
<dbReference type="GO" id="GO:0006357">
    <property type="term" value="P:regulation of transcription by RNA polymerase II"/>
    <property type="evidence" value="ECO:0007669"/>
    <property type="project" value="TreeGrafter"/>
</dbReference>
<dbReference type="FunFam" id="3.30.40.10:FF:000030">
    <property type="entry name" value="Protein Jade-1 isoform 1"/>
    <property type="match status" value="1"/>
</dbReference>
<dbReference type="SUPFAM" id="SSF57903">
    <property type="entry name" value="FYVE/PHD zinc finger"/>
    <property type="match status" value="1"/>
</dbReference>
<dbReference type="InterPro" id="IPR001965">
    <property type="entry name" value="Znf_PHD"/>
</dbReference>
<feature type="region of interest" description="Disordered" evidence="5">
    <location>
        <begin position="267"/>
        <end position="297"/>
    </location>
</feature>
<dbReference type="OrthoDB" id="20839at2759"/>
<dbReference type="PANTHER" id="PTHR13793">
    <property type="entry name" value="PHD FINGER PROTEINS"/>
    <property type="match status" value="1"/>
</dbReference>
<gene>
    <name evidence="7" type="ORF">GSTENG00020146001</name>
</gene>
<protein>
    <submittedName>
        <fullName evidence="7">(spotted green pufferfish) hypothetical protein</fullName>
    </submittedName>
</protein>
<feature type="region of interest" description="Disordered" evidence="5">
    <location>
        <begin position="17"/>
        <end position="39"/>
    </location>
</feature>
<dbReference type="InterPro" id="IPR011011">
    <property type="entry name" value="Znf_FYVE_PHD"/>
</dbReference>
<reference evidence="7" key="2">
    <citation type="submission" date="2004-02" db="EMBL/GenBank/DDBJ databases">
        <authorList>
            <consortium name="Genoscope"/>
            <consortium name="Whitehead Institute Centre for Genome Research"/>
        </authorList>
    </citation>
    <scope>NUCLEOTIDE SEQUENCE</scope>
</reference>
<feature type="region of interest" description="Disordered" evidence="5">
    <location>
        <begin position="148"/>
        <end position="195"/>
    </location>
</feature>
<accession>Q4SD91</accession>
<evidence type="ECO:0000256" key="5">
    <source>
        <dbReference type="SAM" id="MobiDB-lite"/>
    </source>
</evidence>
<organism evidence="7">
    <name type="scientific">Tetraodon nigroviridis</name>
    <name type="common">Spotted green pufferfish</name>
    <name type="synonym">Chelonodon nigroviridis</name>
    <dbReference type="NCBI Taxonomy" id="99883"/>
    <lineage>
        <taxon>Eukaryota</taxon>
        <taxon>Metazoa</taxon>
        <taxon>Chordata</taxon>
        <taxon>Craniata</taxon>
        <taxon>Vertebrata</taxon>
        <taxon>Euteleostomi</taxon>
        <taxon>Actinopterygii</taxon>
        <taxon>Neopterygii</taxon>
        <taxon>Teleostei</taxon>
        <taxon>Neoteleostei</taxon>
        <taxon>Acanthomorphata</taxon>
        <taxon>Eupercaria</taxon>
        <taxon>Tetraodontiformes</taxon>
        <taxon>Tetradontoidea</taxon>
        <taxon>Tetraodontidae</taxon>
        <taxon>Tetraodon</taxon>
    </lineage>
</organism>
<evidence type="ECO:0000259" key="6">
    <source>
        <dbReference type="PROSITE" id="PS51805"/>
    </source>
</evidence>
<dbReference type="SMART" id="SM00249">
    <property type="entry name" value="PHD"/>
    <property type="match status" value="2"/>
</dbReference>
<feature type="compositionally biased region" description="Polar residues" evidence="5">
    <location>
        <begin position="167"/>
        <end position="182"/>
    </location>
</feature>
<dbReference type="PROSITE" id="PS51805">
    <property type="entry name" value="EPHD"/>
    <property type="match status" value="1"/>
</dbReference>
<sequence length="1061" mass="118006">MSWTGVRRAVPPALARTGAGYRSRTRRDAGPLPGGDCGLQPLQEGTSLCPLAPMFGSSPARSAKGPAASASLAPTWFSGTGSLLYFNPLLFFLSKSILKGLVAAVSSRCCSPASPPALSAPPDGSAFRTGALTLAGAAVAPGWSRMKRLRSSSSSDTSDNESPSTSFCSSNKNGSKPGTPASNPKRPAEVSSRLQDVCGGEVEDVVTASEKHTLQKKRGRSQFCCFLKVFRKDLISAMKLPDSSHVPPEDYYLLADTWRQEWERGVQVPASPDTIPEPSARRSTSSAGARSPQNRGSANIRGLAEAMCRYDLDDVDLYWLHALNTELERMGEEPVDELTMERTMEALERHCHDNINHAIETVEGLGIEYDEDVVCDVCRSPDSEEGNDMVFCDKCNICVHQVAQSPAEEPDVARETNQLLSLLSRSPPGLLRHCQGALWELAVQDLRARHQPPVPALSQEGRRHEGHTRRHQMGARQLCSVDTRGPIQAAGVLVGRRSTGDTFSPLQVSIACPERMEPITKVSHIPPSRWSLICSLCKLKTGACIQCSVKNCTTPFHVTCAFEHSLELKTILDEGDEVKFKSYCLKHSQGRAGEATLSPARSKPPAQAEKVGLRAQRLQELEEDFYTLVQLGEVSRELGLSERPADFIYQYWKLKRKSNFNKALLPPKEEEENVVLQPQEDSIHTRMRMFMHLRQDLERVRNLCYMVSRREKLKLLQSKAQEQMFDLHVTLLNQELSAAAASMSVCGSSAPSPGELGQLPMDSWMAHLPCALWDVPLSHLAIPGSHNAITYCLDMNERSPVDLTQPDMLQKLDKYMKPLIRPFVYKWAITQEYPMKQQLDCGVRYCDLRIAHRPNDSSTDLYFYHGVYTTLTVEVGVYKHSPSCRVAVFAMVTAFCEHQQMLQTSVLMEMREWLDAHPKEVLILSFSHFLGLSQELHALLLTTIRNIFCSKLCPKTRWANKCKAETLIEAFEHRKKQDRPEGLFVTGINLTVDLKYICTHPTESLKDLVMSTYSVLLGWVREQTPGSRVGSVNIIAGDFVTERHFAPTVVTLNEKLLKRSS</sequence>
<keyword evidence="3" id="KW-0863">Zinc-finger</keyword>
<evidence type="ECO:0000256" key="1">
    <source>
        <dbReference type="ARBA" id="ARBA00022723"/>
    </source>
</evidence>
<comment type="caution">
    <text evidence="7">The sequence shown here is derived from an EMBL/GenBank/DDBJ whole genome shotgun (WGS) entry which is preliminary data.</text>
</comment>
<reference evidence="7" key="1">
    <citation type="journal article" date="2004" name="Nature">
        <title>Genome duplication in the teleost fish Tetraodon nigroviridis reveals the early vertebrate proto-karyotype.</title>
        <authorList>
            <person name="Jaillon O."/>
            <person name="Aury J.-M."/>
            <person name="Brunet F."/>
            <person name="Petit J.-L."/>
            <person name="Stange-Thomann N."/>
            <person name="Mauceli E."/>
            <person name="Bouneau L."/>
            <person name="Fischer C."/>
            <person name="Ozouf-Costaz C."/>
            <person name="Bernot A."/>
            <person name="Nicaud S."/>
            <person name="Jaffe D."/>
            <person name="Fisher S."/>
            <person name="Lutfalla G."/>
            <person name="Dossat C."/>
            <person name="Segurens B."/>
            <person name="Dasilva C."/>
            <person name="Salanoubat M."/>
            <person name="Levy M."/>
            <person name="Boudet N."/>
            <person name="Castellano S."/>
            <person name="Anthouard V."/>
            <person name="Jubin C."/>
            <person name="Castelli V."/>
            <person name="Katinka M."/>
            <person name="Vacherie B."/>
            <person name="Biemont C."/>
            <person name="Skalli Z."/>
            <person name="Cattolico L."/>
            <person name="Poulain J."/>
            <person name="De Berardinis V."/>
            <person name="Cruaud C."/>
            <person name="Duprat S."/>
            <person name="Brottier P."/>
            <person name="Coutanceau J.-P."/>
            <person name="Gouzy J."/>
            <person name="Parra G."/>
            <person name="Lardier G."/>
            <person name="Chapple C."/>
            <person name="McKernan K.J."/>
            <person name="McEwan P."/>
            <person name="Bosak S."/>
            <person name="Kellis M."/>
            <person name="Volff J.-N."/>
            <person name="Guigo R."/>
            <person name="Zody M.C."/>
            <person name="Mesirov J."/>
            <person name="Lindblad-Toh K."/>
            <person name="Birren B."/>
            <person name="Nusbaum C."/>
            <person name="Kahn D."/>
            <person name="Robinson-Rechavi M."/>
            <person name="Laudet V."/>
            <person name="Schachter V."/>
            <person name="Quetier F."/>
            <person name="Saurin W."/>
            <person name="Scarpelli C."/>
            <person name="Wincker P."/>
            <person name="Lander E.S."/>
            <person name="Weissenbach J."/>
            <person name="Roest Crollius H."/>
        </authorList>
    </citation>
    <scope>NUCLEOTIDE SEQUENCE [LARGE SCALE GENOMIC DNA]</scope>
</reference>
<feature type="domain" description="PHD-type" evidence="6">
    <location>
        <begin position="508"/>
        <end position="588"/>
    </location>
</feature>
<feature type="region of interest" description="Disordered" evidence="5">
    <location>
        <begin position="456"/>
        <end position="475"/>
    </location>
</feature>
<dbReference type="InterPro" id="IPR034732">
    <property type="entry name" value="EPHD"/>
</dbReference>
<dbReference type="InterPro" id="IPR019542">
    <property type="entry name" value="Enhancer_polycomb-like_N"/>
</dbReference>
<dbReference type="Pfam" id="PF13771">
    <property type="entry name" value="zf-HC5HC2H"/>
    <property type="match status" value="1"/>
</dbReference>
<dbReference type="SUPFAM" id="SSF51695">
    <property type="entry name" value="PLC-like phosphodiesterases"/>
    <property type="match status" value="1"/>
</dbReference>
<evidence type="ECO:0000256" key="2">
    <source>
        <dbReference type="ARBA" id="ARBA00022737"/>
    </source>
</evidence>
<feature type="compositionally biased region" description="Basic residues" evidence="5">
    <location>
        <begin position="464"/>
        <end position="473"/>
    </location>
</feature>